<evidence type="ECO:0008006" key="4">
    <source>
        <dbReference type="Google" id="ProtNLM"/>
    </source>
</evidence>
<gene>
    <name evidence="2" type="ORF">DFH08DRAFT_816565</name>
</gene>
<comment type="caution">
    <text evidence="2">The sequence shown here is derived from an EMBL/GenBank/DDBJ whole genome shotgun (WGS) entry which is preliminary data.</text>
</comment>
<keyword evidence="3" id="KW-1185">Reference proteome</keyword>
<name>A0AAD6ZKA8_9AGAR</name>
<feature type="signal peptide" evidence="1">
    <location>
        <begin position="1"/>
        <end position="25"/>
    </location>
</feature>
<reference evidence="2" key="1">
    <citation type="submission" date="2023-03" db="EMBL/GenBank/DDBJ databases">
        <title>Massive genome expansion in bonnet fungi (Mycena s.s.) driven by repeated elements and novel gene families across ecological guilds.</title>
        <authorList>
            <consortium name="Lawrence Berkeley National Laboratory"/>
            <person name="Harder C.B."/>
            <person name="Miyauchi S."/>
            <person name="Viragh M."/>
            <person name="Kuo A."/>
            <person name="Thoen E."/>
            <person name="Andreopoulos B."/>
            <person name="Lu D."/>
            <person name="Skrede I."/>
            <person name="Drula E."/>
            <person name="Henrissat B."/>
            <person name="Morin E."/>
            <person name="Kohler A."/>
            <person name="Barry K."/>
            <person name="LaButti K."/>
            <person name="Morin E."/>
            <person name="Salamov A."/>
            <person name="Lipzen A."/>
            <person name="Mereny Z."/>
            <person name="Hegedus B."/>
            <person name="Baldrian P."/>
            <person name="Stursova M."/>
            <person name="Weitz H."/>
            <person name="Taylor A."/>
            <person name="Grigoriev I.V."/>
            <person name="Nagy L.G."/>
            <person name="Martin F."/>
            <person name="Kauserud H."/>
        </authorList>
    </citation>
    <scope>NUCLEOTIDE SEQUENCE</scope>
    <source>
        <strain evidence="2">CBHHK002</strain>
    </source>
</reference>
<accession>A0AAD6ZKA8</accession>
<dbReference type="AlphaFoldDB" id="A0AAD6ZKA8"/>
<sequence>MFFEPFPPLLLVLFKSFLWIRAAAAGRQCVIASKNTITLSEIPDGQSRYKVVRHLYSRLSTINISRFANSGRHICQGETGRGMRNSRDSNAAVYYVPSGDVSSTLIEKNLPGAA</sequence>
<dbReference type="Proteomes" id="UP001218218">
    <property type="component" value="Unassembled WGS sequence"/>
</dbReference>
<evidence type="ECO:0000313" key="2">
    <source>
        <dbReference type="EMBL" id="KAJ7326213.1"/>
    </source>
</evidence>
<organism evidence="2 3">
    <name type="scientific">Mycena albidolilacea</name>
    <dbReference type="NCBI Taxonomy" id="1033008"/>
    <lineage>
        <taxon>Eukaryota</taxon>
        <taxon>Fungi</taxon>
        <taxon>Dikarya</taxon>
        <taxon>Basidiomycota</taxon>
        <taxon>Agaricomycotina</taxon>
        <taxon>Agaricomycetes</taxon>
        <taxon>Agaricomycetidae</taxon>
        <taxon>Agaricales</taxon>
        <taxon>Marasmiineae</taxon>
        <taxon>Mycenaceae</taxon>
        <taxon>Mycena</taxon>
    </lineage>
</organism>
<evidence type="ECO:0000256" key="1">
    <source>
        <dbReference type="SAM" id="SignalP"/>
    </source>
</evidence>
<feature type="chain" id="PRO_5041964414" description="Secreted protein" evidence="1">
    <location>
        <begin position="26"/>
        <end position="114"/>
    </location>
</feature>
<protein>
    <recommendedName>
        <fullName evidence="4">Secreted protein</fullName>
    </recommendedName>
</protein>
<proteinExistence type="predicted"/>
<keyword evidence="1" id="KW-0732">Signal</keyword>
<dbReference type="EMBL" id="JARIHO010000042">
    <property type="protein sequence ID" value="KAJ7326213.1"/>
    <property type="molecule type" value="Genomic_DNA"/>
</dbReference>
<evidence type="ECO:0000313" key="3">
    <source>
        <dbReference type="Proteomes" id="UP001218218"/>
    </source>
</evidence>